<proteinExistence type="predicted"/>
<organism evidence="1">
    <name type="scientific">Klebsiella pneumoniae</name>
    <dbReference type="NCBI Taxonomy" id="573"/>
    <lineage>
        <taxon>Bacteria</taxon>
        <taxon>Pseudomonadati</taxon>
        <taxon>Pseudomonadota</taxon>
        <taxon>Gammaproteobacteria</taxon>
        <taxon>Enterobacterales</taxon>
        <taxon>Enterobacteriaceae</taxon>
        <taxon>Klebsiella/Raoultella group</taxon>
        <taxon>Klebsiella</taxon>
        <taxon>Klebsiella pneumoniae complex</taxon>
    </lineage>
</organism>
<reference evidence="1" key="1">
    <citation type="submission" date="2020-02" db="EMBL/GenBank/DDBJ databases">
        <title>WGS of Carbapenem-Resistant Entrobacteriaceae.</title>
        <authorList>
            <person name="Tokajian S."/>
            <person name="El Chaar M."/>
            <person name="El Khoury M."/>
        </authorList>
    </citation>
    <scope>NUCLEOTIDE SEQUENCE</scope>
    <source>
        <strain evidence="1">KPM_14</strain>
    </source>
</reference>
<name>A0A6G4M2W6_KLEPN</name>
<protein>
    <submittedName>
        <fullName evidence="1">Uncharacterized protein</fullName>
    </submittedName>
</protein>
<comment type="caution">
    <text evidence="1">The sequence shown here is derived from an EMBL/GenBank/DDBJ whole genome shotgun (WGS) entry which is preliminary data.</text>
</comment>
<dbReference type="AlphaFoldDB" id="A0A6G4M2W6"/>
<sequence>MRPAKQAIVKQGKSTTAHKRVQQMLKTEIVRSDYQDVLNFAVRFNTRRCRNNGQILTDSLLKTIEKASRDYVLAGQAKNMSPREIKRKIVASGRRSRNYTAWTSDVDLEGKHSLMAGVKGRVKA</sequence>
<dbReference type="EMBL" id="JAAJTI010000001">
    <property type="protein sequence ID" value="NGF19741.1"/>
    <property type="molecule type" value="Genomic_DNA"/>
</dbReference>
<evidence type="ECO:0000313" key="1">
    <source>
        <dbReference type="EMBL" id="NGF19741.1"/>
    </source>
</evidence>
<gene>
    <name evidence="1" type="ORF">G5628_00035</name>
</gene>
<accession>A0A6G4M2W6</accession>
<dbReference type="RefSeq" id="WP_107357727.1">
    <property type="nucleotide sequence ID" value="NZ_CAAGTP010000007.1"/>
</dbReference>